<comment type="subcellular location">
    <subcellularLocation>
        <location evidence="3">Cytoplasm</location>
    </subcellularLocation>
</comment>
<dbReference type="HAMAP" id="MF_00242">
    <property type="entry name" value="Arg_deiminase"/>
    <property type="match status" value="1"/>
</dbReference>
<evidence type="ECO:0000256" key="4">
    <source>
        <dbReference type="PIRSR" id="PIRSR006356-1"/>
    </source>
</evidence>
<comment type="similarity">
    <text evidence="1 3">Belongs to the arginine deiminase family.</text>
</comment>
<sequence length="409" mass="45760">MPFHVGSEVGTLKQVIVHRPGLEMSRLTPSNCERYLFDEVLWLEKAQREHDQFRAVMEDRDVVVHEFSDLLRETLAVPEARSYVLDSSLDERIVGPRAAEELREVFQAISDEELATYLVGGLTKGELNARLPRSTSLYLNTLTDRDMVLAPLPNHLFTRDTSAWMFGGVSVNSMHKKARRRETVHFEAIYRWHPLFAEADFARWNDGLESGPATTEGGDMLVIGNEAVMIGVSERTNPQGVERVAQNLLRSGQARTVLALDMPKARAVMHLDTVMTMLNPTTFTRYQNLPPMQSWTIRADGEGAEAGLEFTHNAPERLDVAIAEALGVDRIEVLAADQDERSAEREQWDDGCNVLALEPNVVVGYERNTTTNDYLRAQGVEVLTIDGGELGRGRGGPRCMSCPIEREAL</sequence>
<dbReference type="GO" id="GO:0005737">
    <property type="term" value="C:cytoplasm"/>
    <property type="evidence" value="ECO:0007669"/>
    <property type="project" value="UniProtKB-SubCell"/>
</dbReference>
<comment type="pathway">
    <text evidence="3">Amino-acid degradation; L-arginine degradation via ADI pathway; carbamoyl phosphate from L-arginine: step 1/2.</text>
</comment>
<organism evidence="5 6">
    <name type="scientific">Kytococcus aerolatus</name>
    <dbReference type="NCBI Taxonomy" id="592308"/>
    <lineage>
        <taxon>Bacteria</taxon>
        <taxon>Bacillati</taxon>
        <taxon>Actinomycetota</taxon>
        <taxon>Actinomycetes</taxon>
        <taxon>Micrococcales</taxon>
        <taxon>Kytococcaceae</taxon>
        <taxon>Kytococcus</taxon>
    </lineage>
</organism>
<dbReference type="PRINTS" id="PR01466">
    <property type="entry name" value="ARGDEIMINASE"/>
</dbReference>
<dbReference type="GO" id="GO:0019546">
    <property type="term" value="P:L-arginine deiminase pathway"/>
    <property type="evidence" value="ECO:0007669"/>
    <property type="project" value="TreeGrafter"/>
</dbReference>
<evidence type="ECO:0000256" key="2">
    <source>
        <dbReference type="ARBA" id="ARBA00022801"/>
    </source>
</evidence>
<gene>
    <name evidence="3" type="primary">arcA</name>
    <name evidence="5" type="ORF">SAMN05445756_2202</name>
</gene>
<dbReference type="Gene3D" id="1.10.3930.10">
    <property type="entry name" value="Arginine deiminase"/>
    <property type="match status" value="1"/>
</dbReference>
<accession>A0A212U8B3</accession>
<dbReference type="Pfam" id="PF02274">
    <property type="entry name" value="ADI"/>
    <property type="match status" value="1"/>
</dbReference>
<dbReference type="Proteomes" id="UP000198122">
    <property type="component" value="Unassembled WGS sequence"/>
</dbReference>
<dbReference type="PANTHER" id="PTHR47271">
    <property type="entry name" value="ARGININE DEIMINASE"/>
    <property type="match status" value="1"/>
</dbReference>
<dbReference type="UniPathway" id="UPA00254">
    <property type="reaction ID" value="UER00364"/>
</dbReference>
<reference evidence="5 6" key="1">
    <citation type="submission" date="2017-06" db="EMBL/GenBank/DDBJ databases">
        <authorList>
            <person name="Kim H.J."/>
            <person name="Triplett B.A."/>
        </authorList>
    </citation>
    <scope>NUCLEOTIDE SEQUENCE [LARGE SCALE GENOMIC DNA]</scope>
    <source>
        <strain evidence="5 6">DSM 22179</strain>
    </source>
</reference>
<dbReference type="EC" id="3.5.3.6" evidence="3"/>
<dbReference type="NCBIfam" id="NF002381">
    <property type="entry name" value="PRK01388.1"/>
    <property type="match status" value="1"/>
</dbReference>
<dbReference type="EMBL" id="FYEZ01000004">
    <property type="protein sequence ID" value="SNC74284.1"/>
    <property type="molecule type" value="Genomic_DNA"/>
</dbReference>
<dbReference type="Gene3D" id="3.75.10.10">
    <property type="entry name" value="L-arginine/glycine Amidinotransferase, Chain A"/>
    <property type="match status" value="1"/>
</dbReference>
<dbReference type="AlphaFoldDB" id="A0A212U8B3"/>
<evidence type="ECO:0000256" key="1">
    <source>
        <dbReference type="ARBA" id="ARBA00010206"/>
    </source>
</evidence>
<dbReference type="OrthoDB" id="9807502at2"/>
<feature type="active site" description="Amidino-cysteine intermediate" evidence="3 4">
    <location>
        <position position="399"/>
    </location>
</feature>
<keyword evidence="3" id="KW-0963">Cytoplasm</keyword>
<dbReference type="PANTHER" id="PTHR47271:SF2">
    <property type="entry name" value="ARGININE DEIMINASE"/>
    <property type="match status" value="1"/>
</dbReference>
<proteinExistence type="inferred from homology"/>
<keyword evidence="2 3" id="KW-0378">Hydrolase</keyword>
<comment type="catalytic activity">
    <reaction evidence="3">
        <text>L-arginine + H2O = L-citrulline + NH4(+)</text>
        <dbReference type="Rhea" id="RHEA:19597"/>
        <dbReference type="ChEBI" id="CHEBI:15377"/>
        <dbReference type="ChEBI" id="CHEBI:28938"/>
        <dbReference type="ChEBI" id="CHEBI:32682"/>
        <dbReference type="ChEBI" id="CHEBI:57743"/>
        <dbReference type="EC" id="3.5.3.6"/>
    </reaction>
</comment>
<dbReference type="PIRSF" id="PIRSF006356">
    <property type="entry name" value="Arg_deiminase"/>
    <property type="match status" value="1"/>
</dbReference>
<dbReference type="GO" id="GO:0016990">
    <property type="term" value="F:arginine deiminase activity"/>
    <property type="evidence" value="ECO:0007669"/>
    <property type="project" value="UniProtKB-UniRule"/>
</dbReference>
<name>A0A212U8B3_9MICO</name>
<dbReference type="RefSeq" id="WP_088819235.1">
    <property type="nucleotide sequence ID" value="NZ_FYEZ01000004.1"/>
</dbReference>
<evidence type="ECO:0000256" key="3">
    <source>
        <dbReference type="HAMAP-Rule" id="MF_00242"/>
    </source>
</evidence>
<keyword evidence="6" id="KW-1185">Reference proteome</keyword>
<dbReference type="InterPro" id="IPR003876">
    <property type="entry name" value="Arg_deiminase"/>
</dbReference>
<dbReference type="SUPFAM" id="SSF55909">
    <property type="entry name" value="Pentein"/>
    <property type="match status" value="1"/>
</dbReference>
<evidence type="ECO:0000313" key="5">
    <source>
        <dbReference type="EMBL" id="SNC74284.1"/>
    </source>
</evidence>
<evidence type="ECO:0000313" key="6">
    <source>
        <dbReference type="Proteomes" id="UP000198122"/>
    </source>
</evidence>
<protein>
    <recommendedName>
        <fullName evidence="3">Arginine deiminase</fullName>
        <shortName evidence="3">ADI</shortName>
        <ecNumber evidence="3">3.5.3.6</ecNumber>
    </recommendedName>
    <alternativeName>
        <fullName evidence="3">Arginine dihydrolase</fullName>
        <shortName evidence="3">AD</shortName>
    </alternativeName>
</protein>
<keyword evidence="3" id="KW-0056">Arginine metabolism</keyword>